<dbReference type="SUPFAM" id="SSF53383">
    <property type="entry name" value="PLP-dependent transferases"/>
    <property type="match status" value="1"/>
</dbReference>
<comment type="catalytic activity">
    <reaction evidence="4">
        <text>(sulfur carrier)-H + L-cysteine = (sulfur carrier)-SH + L-alanine</text>
        <dbReference type="Rhea" id="RHEA:43892"/>
        <dbReference type="Rhea" id="RHEA-COMP:14737"/>
        <dbReference type="Rhea" id="RHEA-COMP:14739"/>
        <dbReference type="ChEBI" id="CHEBI:29917"/>
        <dbReference type="ChEBI" id="CHEBI:35235"/>
        <dbReference type="ChEBI" id="CHEBI:57972"/>
        <dbReference type="ChEBI" id="CHEBI:64428"/>
        <dbReference type="EC" id="2.8.1.7"/>
    </reaction>
</comment>
<gene>
    <name evidence="7" type="ORF">GCM10011534_30750</name>
</gene>
<dbReference type="InterPro" id="IPR020578">
    <property type="entry name" value="Aminotrans_V_PyrdxlP_BS"/>
</dbReference>
<name>A0A917T273_9RHOB</name>
<evidence type="ECO:0000256" key="5">
    <source>
        <dbReference type="RuleBase" id="RU004504"/>
    </source>
</evidence>
<keyword evidence="3" id="KW-0663">Pyridoxal phosphate</keyword>
<dbReference type="PROSITE" id="PS00595">
    <property type="entry name" value="AA_TRANSFER_CLASS_5"/>
    <property type="match status" value="1"/>
</dbReference>
<feature type="domain" description="Aminotransferase class V" evidence="6">
    <location>
        <begin position="42"/>
        <end position="395"/>
    </location>
</feature>
<dbReference type="GO" id="GO:0031071">
    <property type="term" value="F:cysteine desulfurase activity"/>
    <property type="evidence" value="ECO:0007669"/>
    <property type="project" value="UniProtKB-EC"/>
</dbReference>
<evidence type="ECO:0000313" key="8">
    <source>
        <dbReference type="Proteomes" id="UP000649829"/>
    </source>
</evidence>
<reference evidence="7" key="1">
    <citation type="journal article" date="2014" name="Int. J. Syst. Evol. Microbiol.">
        <title>Complete genome sequence of Corynebacterium casei LMG S-19264T (=DSM 44701T), isolated from a smear-ripened cheese.</title>
        <authorList>
            <consortium name="US DOE Joint Genome Institute (JGI-PGF)"/>
            <person name="Walter F."/>
            <person name="Albersmeier A."/>
            <person name="Kalinowski J."/>
            <person name="Ruckert C."/>
        </authorList>
    </citation>
    <scope>NUCLEOTIDE SEQUENCE</scope>
    <source>
        <strain evidence="7">CGMCC 1.6293</strain>
    </source>
</reference>
<comment type="cofactor">
    <cofactor evidence="1 5">
        <name>pyridoxal 5'-phosphate</name>
        <dbReference type="ChEBI" id="CHEBI:597326"/>
    </cofactor>
</comment>
<keyword evidence="7" id="KW-0808">Transferase</keyword>
<dbReference type="Pfam" id="PF00266">
    <property type="entry name" value="Aminotran_5"/>
    <property type="match status" value="1"/>
</dbReference>
<dbReference type="PANTHER" id="PTHR43586:SF8">
    <property type="entry name" value="CYSTEINE DESULFURASE 1, CHLOROPLASTIC"/>
    <property type="match status" value="1"/>
</dbReference>
<dbReference type="AlphaFoldDB" id="A0A917T273"/>
<proteinExistence type="inferred from homology"/>
<dbReference type="EMBL" id="BMLF01000002">
    <property type="protein sequence ID" value="GGM06669.1"/>
    <property type="molecule type" value="Genomic_DNA"/>
</dbReference>
<comment type="similarity">
    <text evidence="2">Belongs to the class-V pyridoxal-phosphate-dependent aminotransferase family. Csd subfamily.</text>
</comment>
<dbReference type="GO" id="GO:0008483">
    <property type="term" value="F:transaminase activity"/>
    <property type="evidence" value="ECO:0007669"/>
    <property type="project" value="UniProtKB-KW"/>
</dbReference>
<evidence type="ECO:0000256" key="1">
    <source>
        <dbReference type="ARBA" id="ARBA00001933"/>
    </source>
</evidence>
<accession>A0A917T273</accession>
<dbReference type="InterPro" id="IPR015424">
    <property type="entry name" value="PyrdxlP-dep_Trfase"/>
</dbReference>
<dbReference type="RefSeq" id="WP_051630612.1">
    <property type="nucleotide sequence ID" value="NZ_BMLF01000002.1"/>
</dbReference>
<comment type="caution">
    <text evidence="7">The sequence shown here is derived from an EMBL/GenBank/DDBJ whole genome shotgun (WGS) entry which is preliminary data.</text>
</comment>
<reference evidence="7" key="2">
    <citation type="submission" date="2020-09" db="EMBL/GenBank/DDBJ databases">
        <authorList>
            <person name="Sun Q."/>
            <person name="Zhou Y."/>
        </authorList>
    </citation>
    <scope>NUCLEOTIDE SEQUENCE</scope>
    <source>
        <strain evidence="7">CGMCC 1.6293</strain>
    </source>
</reference>
<dbReference type="PANTHER" id="PTHR43586">
    <property type="entry name" value="CYSTEINE DESULFURASE"/>
    <property type="match status" value="1"/>
</dbReference>
<organism evidence="7 8">
    <name type="scientific">Pseudooceanicola nanhaiensis</name>
    <dbReference type="NCBI Taxonomy" id="375761"/>
    <lineage>
        <taxon>Bacteria</taxon>
        <taxon>Pseudomonadati</taxon>
        <taxon>Pseudomonadota</taxon>
        <taxon>Alphaproteobacteria</taxon>
        <taxon>Rhodobacterales</taxon>
        <taxon>Paracoccaceae</taxon>
        <taxon>Pseudooceanicola</taxon>
    </lineage>
</organism>
<protein>
    <submittedName>
        <fullName evidence="7">Aminotransferase class V</fullName>
    </submittedName>
</protein>
<sequence>MTTPDTRFAEFRSSLGTPAEIAQGLIGDGMTFEGPLGPRQLIYADYTASGRALRQVEMFMMEQVLPTYGNTHTTASHCGATTTGLREAARRVVARHVNAGPDHAVIFGGGGATAGINRLPHLFGIRGAAEALVLIGPYEHHSNILPWRESGAEVRMIPEAPGGGPDMEVLAATLRAAEGRPVVGAFSAASNLTGVLTDVRAVTRLLKSHGARSVWDYACGGPYLDIDMAPGTDHEIDAVVFSAHKFAGGPGASGVLVLNRKAVAATTPSLPGGGTVRFVSPWHHDYVADVVAREEAGTPNVLADIRAALAVLVKEAIGTGYMARRHAAFRAAARARWDRHPALRLFGPETPDQLPIFALGLDGVPAQQFTRLLSDHFGVQTRSGCACAGPYGHILMEIGETRSAEMRRAILQGDESAKPGFTRLNFSALLTEAKAEAILDAVDRIAAAPALYVEPVRRSA</sequence>
<dbReference type="Gene3D" id="3.40.640.10">
    <property type="entry name" value="Type I PLP-dependent aspartate aminotransferase-like (Major domain)"/>
    <property type="match status" value="1"/>
</dbReference>
<dbReference type="InterPro" id="IPR015421">
    <property type="entry name" value="PyrdxlP-dep_Trfase_major"/>
</dbReference>
<keyword evidence="7" id="KW-0032">Aminotransferase</keyword>
<dbReference type="Gene3D" id="3.90.1150.10">
    <property type="entry name" value="Aspartate Aminotransferase, domain 1"/>
    <property type="match status" value="1"/>
</dbReference>
<dbReference type="Proteomes" id="UP000649829">
    <property type="component" value="Unassembled WGS sequence"/>
</dbReference>
<evidence type="ECO:0000256" key="4">
    <source>
        <dbReference type="ARBA" id="ARBA00050776"/>
    </source>
</evidence>
<dbReference type="InterPro" id="IPR015422">
    <property type="entry name" value="PyrdxlP-dep_Trfase_small"/>
</dbReference>
<evidence type="ECO:0000313" key="7">
    <source>
        <dbReference type="EMBL" id="GGM06669.1"/>
    </source>
</evidence>
<keyword evidence="8" id="KW-1185">Reference proteome</keyword>
<evidence type="ECO:0000256" key="2">
    <source>
        <dbReference type="ARBA" id="ARBA00010447"/>
    </source>
</evidence>
<evidence type="ECO:0000256" key="3">
    <source>
        <dbReference type="ARBA" id="ARBA00022898"/>
    </source>
</evidence>
<evidence type="ECO:0000259" key="6">
    <source>
        <dbReference type="Pfam" id="PF00266"/>
    </source>
</evidence>
<dbReference type="InterPro" id="IPR000192">
    <property type="entry name" value="Aminotrans_V_dom"/>
</dbReference>